<dbReference type="Pfam" id="PF02214">
    <property type="entry name" value="BTB_2"/>
    <property type="match status" value="1"/>
</dbReference>
<accession>A0A433QVU0</accession>
<organism evidence="2 3">
    <name type="scientific">Jimgerdemannia flammicorona</name>
    <dbReference type="NCBI Taxonomy" id="994334"/>
    <lineage>
        <taxon>Eukaryota</taxon>
        <taxon>Fungi</taxon>
        <taxon>Fungi incertae sedis</taxon>
        <taxon>Mucoromycota</taxon>
        <taxon>Mucoromycotina</taxon>
        <taxon>Endogonomycetes</taxon>
        <taxon>Endogonales</taxon>
        <taxon>Endogonaceae</taxon>
        <taxon>Jimgerdemannia</taxon>
    </lineage>
</organism>
<dbReference type="AlphaFoldDB" id="A0A433QVU0"/>
<dbReference type="Gene3D" id="3.30.710.10">
    <property type="entry name" value="Potassium Channel Kv1.1, Chain A"/>
    <property type="match status" value="1"/>
</dbReference>
<comment type="caution">
    <text evidence="2">The sequence shown here is derived from an EMBL/GenBank/DDBJ whole genome shotgun (WGS) entry which is preliminary data.</text>
</comment>
<dbReference type="GO" id="GO:0051260">
    <property type="term" value="P:protein homooligomerization"/>
    <property type="evidence" value="ECO:0007669"/>
    <property type="project" value="InterPro"/>
</dbReference>
<reference evidence="2 3" key="1">
    <citation type="journal article" date="2018" name="New Phytol.">
        <title>Phylogenomics of Endogonaceae and evolution of mycorrhizas within Mucoromycota.</title>
        <authorList>
            <person name="Chang Y."/>
            <person name="Desiro A."/>
            <person name="Na H."/>
            <person name="Sandor L."/>
            <person name="Lipzen A."/>
            <person name="Clum A."/>
            <person name="Barry K."/>
            <person name="Grigoriev I.V."/>
            <person name="Martin F.M."/>
            <person name="Stajich J.E."/>
            <person name="Smith M.E."/>
            <person name="Bonito G."/>
            <person name="Spatafora J.W."/>
        </authorList>
    </citation>
    <scope>NUCLEOTIDE SEQUENCE [LARGE SCALE GENOMIC DNA]</scope>
    <source>
        <strain evidence="2 3">AD002</strain>
    </source>
</reference>
<evidence type="ECO:0000313" key="2">
    <source>
        <dbReference type="EMBL" id="RUS33854.1"/>
    </source>
</evidence>
<evidence type="ECO:0000313" key="3">
    <source>
        <dbReference type="Proteomes" id="UP000274822"/>
    </source>
</evidence>
<dbReference type="SUPFAM" id="SSF54695">
    <property type="entry name" value="POZ domain"/>
    <property type="match status" value="1"/>
</dbReference>
<evidence type="ECO:0000259" key="1">
    <source>
        <dbReference type="Pfam" id="PF02214"/>
    </source>
</evidence>
<protein>
    <submittedName>
        <fullName evidence="2">BTB/POZ protein</fullName>
    </submittedName>
</protein>
<proteinExistence type="predicted"/>
<dbReference type="InterPro" id="IPR003131">
    <property type="entry name" value="T1-type_BTB"/>
</dbReference>
<name>A0A433QVU0_9FUNG</name>
<dbReference type="Proteomes" id="UP000274822">
    <property type="component" value="Unassembled WGS sequence"/>
</dbReference>
<feature type="domain" description="Potassium channel tetramerisation-type BTB" evidence="1">
    <location>
        <begin position="5"/>
        <end position="88"/>
    </location>
</feature>
<sequence>MINNITFNVNGRRWQTTRETVSNYPGTVLYRLINDPRFVGQEPTINRDGDLFKYVLGFYRNKGVICVPPCVGGATVQNELVAYGFDGNKIVVTPENEHRLATVFLAP</sequence>
<gene>
    <name evidence="2" type="ORF">BC938DRAFT_483508</name>
</gene>
<keyword evidence="3" id="KW-1185">Reference proteome</keyword>
<dbReference type="InterPro" id="IPR011333">
    <property type="entry name" value="SKP1/BTB/POZ_sf"/>
</dbReference>
<dbReference type="EMBL" id="RBNJ01000878">
    <property type="protein sequence ID" value="RUS33854.1"/>
    <property type="molecule type" value="Genomic_DNA"/>
</dbReference>